<dbReference type="SUPFAM" id="SSF69796">
    <property type="entry name" value="Thymidylate synthase-complementing protein Thy1"/>
    <property type="match status" value="2"/>
</dbReference>
<sequence>MEIVMEDIKIEILPNLYLKEDGTFDLEKALQMSGKIAGLCYAKTSFHDILEEDKDKTLRRIENTLHNGHHSVYDHIWISFYIKNIPKILAMVLNNEKQYTTSEKSLRYTPIDDSLDVSVEEKKAYYKWLEIMKDKIGTKYGEVFSKTKIKTLAQENARSFISVFMPTQMVYSTTLRQINNLCSFMQNYYVISNKDDSFEGKLATSMGAMMKEFQKLNVLDDRLMGNDKNRNLSLFGSNLGDKKNYFGDLYEVTYDGTYAELAQAQRHRTLDYQMERKKDKSYFVPPIIESDPALATEWLTDMMKISNLNVTPIGEMITIRESGSYQNFILKCKERLCSNAQLEIMLQTRKTLLEYMDALKESNPVLYEDIKKYSHGARCSFPDYVCPADCKFKEGKTLVRKI</sequence>
<dbReference type="GO" id="GO:0006231">
    <property type="term" value="P:dTMP biosynthetic process"/>
    <property type="evidence" value="ECO:0007669"/>
    <property type="project" value="InterPro"/>
</dbReference>
<name>K1SAM9_9ZZZZ</name>
<accession>K1SAM9</accession>
<protein>
    <recommendedName>
        <fullName evidence="2">Thymidylate synthase ThyX</fullName>
    </recommendedName>
</protein>
<dbReference type="InterPro" id="IPR003669">
    <property type="entry name" value="Thymidylate_synthase_ThyX"/>
</dbReference>
<dbReference type="AlphaFoldDB" id="K1SAM9"/>
<organism evidence="1">
    <name type="scientific">human gut metagenome</name>
    <dbReference type="NCBI Taxonomy" id="408170"/>
    <lineage>
        <taxon>unclassified sequences</taxon>
        <taxon>metagenomes</taxon>
        <taxon>organismal metagenomes</taxon>
    </lineage>
</organism>
<dbReference type="GO" id="GO:0050797">
    <property type="term" value="F:thymidylate synthase (FAD) activity"/>
    <property type="evidence" value="ECO:0007669"/>
    <property type="project" value="InterPro"/>
</dbReference>
<dbReference type="Pfam" id="PF02511">
    <property type="entry name" value="Thy1"/>
    <property type="match status" value="1"/>
</dbReference>
<dbReference type="EMBL" id="AJWZ01011645">
    <property type="protein sequence ID" value="EKC44496.1"/>
    <property type="molecule type" value="Genomic_DNA"/>
</dbReference>
<evidence type="ECO:0008006" key="2">
    <source>
        <dbReference type="Google" id="ProtNLM"/>
    </source>
</evidence>
<evidence type="ECO:0000313" key="1">
    <source>
        <dbReference type="EMBL" id="EKC44496.1"/>
    </source>
</evidence>
<dbReference type="GO" id="GO:0050660">
    <property type="term" value="F:flavin adenine dinucleotide binding"/>
    <property type="evidence" value="ECO:0007669"/>
    <property type="project" value="InterPro"/>
</dbReference>
<dbReference type="Gene3D" id="3.30.1360.170">
    <property type="match status" value="1"/>
</dbReference>
<gene>
    <name evidence="1" type="ORF">OBE_17445</name>
</gene>
<dbReference type="InterPro" id="IPR036098">
    <property type="entry name" value="Thymidylate_synthase_ThyX_sf"/>
</dbReference>
<comment type="caution">
    <text evidence="1">The sequence shown here is derived from an EMBL/GenBank/DDBJ whole genome shotgun (WGS) entry which is preliminary data.</text>
</comment>
<proteinExistence type="predicted"/>
<dbReference type="PROSITE" id="PS51331">
    <property type="entry name" value="THYX"/>
    <property type="match status" value="1"/>
</dbReference>
<reference evidence="1" key="1">
    <citation type="journal article" date="2013" name="Environ. Microbiol.">
        <title>Microbiota from the distal guts of lean and obese adolescents exhibit partial functional redundancy besides clear differences in community structure.</title>
        <authorList>
            <person name="Ferrer M."/>
            <person name="Ruiz A."/>
            <person name="Lanza F."/>
            <person name="Haange S.B."/>
            <person name="Oberbach A."/>
            <person name="Till H."/>
            <person name="Bargiela R."/>
            <person name="Campoy C."/>
            <person name="Segura M.T."/>
            <person name="Richter M."/>
            <person name="von Bergen M."/>
            <person name="Seifert J."/>
            <person name="Suarez A."/>
        </authorList>
    </citation>
    <scope>NUCLEOTIDE SEQUENCE</scope>
</reference>